<feature type="active site" evidence="6">
    <location>
        <position position="272"/>
    </location>
</feature>
<gene>
    <name evidence="8" type="ORF">AVDCRST_MAG63-3671</name>
</gene>
<proteinExistence type="inferred from homology"/>
<dbReference type="InterPro" id="IPR016143">
    <property type="entry name" value="Citrate_synth-like_sm_a-sub"/>
</dbReference>
<comment type="similarity">
    <text evidence="2 5 7">Belongs to the citrate synthase family.</text>
</comment>
<dbReference type="PRINTS" id="PR00143">
    <property type="entry name" value="CITRTSNTHASE"/>
</dbReference>
<protein>
    <recommendedName>
        <fullName evidence="5">Citrate synthase</fullName>
    </recommendedName>
</protein>
<dbReference type="GO" id="GO:0005975">
    <property type="term" value="P:carbohydrate metabolic process"/>
    <property type="evidence" value="ECO:0007669"/>
    <property type="project" value="TreeGrafter"/>
</dbReference>
<feature type="active site" evidence="6">
    <location>
        <position position="330"/>
    </location>
</feature>
<organism evidence="8">
    <name type="scientific">uncultured Armatimonadetes bacterium</name>
    <dbReference type="NCBI Taxonomy" id="157466"/>
    <lineage>
        <taxon>Bacteria</taxon>
        <taxon>Bacillati</taxon>
        <taxon>Armatimonadota</taxon>
        <taxon>environmental samples</taxon>
    </lineage>
</organism>
<accession>A0A6J4JMD8</accession>
<evidence type="ECO:0000256" key="6">
    <source>
        <dbReference type="PIRSR" id="PIRSR001369-1"/>
    </source>
</evidence>
<evidence type="ECO:0000256" key="3">
    <source>
        <dbReference type="ARBA" id="ARBA00022679"/>
    </source>
</evidence>
<sequence length="393" mass="42331">MNAGLQHGAAGGDTPQVARGLEGIVAAATQIAEVDGERGRLTFRGYDIGELAGRVTFEEVCYLLWHGRLPGQAEYDALRAEMSGARQLPAPALAALRELAPHADGMHILRMGASTLSLGDADIDRMDVEANQRRAARLQAQMPALVAHAYRLKNGQDIVQPKAEHGVAQGFLYMLEGEEPEPARVDALNAYLVAVSEHGLNASTFTGRVVISTNSDMVSALTAAICSLKGPRHGGVPGPVLKMLGEIGSADKAEAYIRRELTEGRRIMGFGHRIYKVRDPRGAFLSEAAEKMASITGDPSLLALTKAVEETTVRVLAEVKPGRDLYANVELFAALILHSVGVPSELFTPIFAIGRTAGWTAHMIEQMEETKIIRPESVYVGPRGLTWKPLSER</sequence>
<dbReference type="InterPro" id="IPR002020">
    <property type="entry name" value="Citrate_synthase"/>
</dbReference>
<name>A0A6J4JMD8_9BACT</name>
<dbReference type="GO" id="GO:0005829">
    <property type="term" value="C:cytosol"/>
    <property type="evidence" value="ECO:0007669"/>
    <property type="project" value="TreeGrafter"/>
</dbReference>
<dbReference type="PANTHER" id="PTHR11739:SF23">
    <property type="entry name" value="CITRATE SYNTHASE 2-RELATED"/>
    <property type="match status" value="1"/>
</dbReference>
<keyword evidence="8" id="KW-0012">Acyltransferase</keyword>
<dbReference type="PIRSF" id="PIRSF001369">
    <property type="entry name" value="Citrate_synth"/>
    <property type="match status" value="1"/>
</dbReference>
<dbReference type="Gene3D" id="1.10.230.10">
    <property type="entry name" value="Cytochrome P450-Terp, domain 2"/>
    <property type="match status" value="1"/>
</dbReference>
<dbReference type="GO" id="GO:0036440">
    <property type="term" value="F:citrate synthase activity"/>
    <property type="evidence" value="ECO:0007669"/>
    <property type="project" value="UniProtKB-EC"/>
</dbReference>
<dbReference type="PROSITE" id="PS00480">
    <property type="entry name" value="CITRATE_SYNTHASE"/>
    <property type="match status" value="1"/>
</dbReference>
<comment type="pathway">
    <text evidence="1">Carbohydrate metabolism; tricarboxylic acid cycle.</text>
</comment>
<evidence type="ECO:0000313" key="8">
    <source>
        <dbReference type="EMBL" id="CAA9282426.1"/>
    </source>
</evidence>
<reference evidence="8" key="1">
    <citation type="submission" date="2020-02" db="EMBL/GenBank/DDBJ databases">
        <authorList>
            <person name="Meier V. D."/>
        </authorList>
    </citation>
    <scope>NUCLEOTIDE SEQUENCE</scope>
    <source>
        <strain evidence="8">AVDCRST_MAG63</strain>
    </source>
</reference>
<evidence type="ECO:0000256" key="2">
    <source>
        <dbReference type="ARBA" id="ARBA00010566"/>
    </source>
</evidence>
<evidence type="ECO:0000256" key="1">
    <source>
        <dbReference type="ARBA" id="ARBA00005163"/>
    </source>
</evidence>
<dbReference type="AlphaFoldDB" id="A0A6J4JMD8"/>
<comment type="catalytic activity">
    <reaction evidence="4">
        <text>oxaloacetate + acetyl-CoA + H2O = citrate + CoA + H(+)</text>
        <dbReference type="Rhea" id="RHEA:16845"/>
        <dbReference type="ChEBI" id="CHEBI:15377"/>
        <dbReference type="ChEBI" id="CHEBI:15378"/>
        <dbReference type="ChEBI" id="CHEBI:16452"/>
        <dbReference type="ChEBI" id="CHEBI:16947"/>
        <dbReference type="ChEBI" id="CHEBI:57287"/>
        <dbReference type="ChEBI" id="CHEBI:57288"/>
        <dbReference type="EC" id="2.3.3.16"/>
    </reaction>
</comment>
<dbReference type="GO" id="GO:0006099">
    <property type="term" value="P:tricarboxylic acid cycle"/>
    <property type="evidence" value="ECO:0007669"/>
    <property type="project" value="UniProtKB-UniPathway"/>
</dbReference>
<dbReference type="Pfam" id="PF00285">
    <property type="entry name" value="Citrate_synt"/>
    <property type="match status" value="1"/>
</dbReference>
<dbReference type="NCBIfam" id="NF009005">
    <property type="entry name" value="PRK12350.1"/>
    <property type="match status" value="1"/>
</dbReference>
<evidence type="ECO:0000256" key="7">
    <source>
        <dbReference type="RuleBase" id="RU003406"/>
    </source>
</evidence>
<evidence type="ECO:0000256" key="5">
    <source>
        <dbReference type="PIRNR" id="PIRNR001369"/>
    </source>
</evidence>
<dbReference type="EMBL" id="CADCTO010000491">
    <property type="protein sequence ID" value="CAA9282426.1"/>
    <property type="molecule type" value="Genomic_DNA"/>
</dbReference>
<dbReference type="InterPro" id="IPR036969">
    <property type="entry name" value="Citrate_synthase_sf"/>
</dbReference>
<dbReference type="PANTHER" id="PTHR11739">
    <property type="entry name" value="CITRATE SYNTHASE"/>
    <property type="match status" value="1"/>
</dbReference>
<evidence type="ECO:0000256" key="4">
    <source>
        <dbReference type="ARBA" id="ARBA00049288"/>
    </source>
</evidence>
<dbReference type="InterPro" id="IPR016142">
    <property type="entry name" value="Citrate_synth-like_lrg_a-sub"/>
</dbReference>
<dbReference type="Gene3D" id="1.10.580.10">
    <property type="entry name" value="Citrate Synthase, domain 1"/>
    <property type="match status" value="1"/>
</dbReference>
<dbReference type="InterPro" id="IPR024176">
    <property type="entry name" value="Citrate_synthase_bac-typ"/>
</dbReference>
<keyword evidence="3 5" id="KW-0808">Transferase</keyword>
<dbReference type="UniPathway" id="UPA00223"/>
<dbReference type="InterPro" id="IPR019810">
    <property type="entry name" value="Citrate_synthase_AS"/>
</dbReference>
<dbReference type="SUPFAM" id="SSF48256">
    <property type="entry name" value="Citrate synthase"/>
    <property type="match status" value="1"/>
</dbReference>